<feature type="region of interest" description="Disordered" evidence="1">
    <location>
        <begin position="36"/>
        <end position="69"/>
    </location>
</feature>
<dbReference type="AlphaFoldDB" id="A0A5D2G1V0"/>
<accession>A0A5D2G1V0</accession>
<sequence>MEKTKLNLKWEFGANLEIENLIFKIPPLISHIRRTPKRRTEAIPTPSWARSQRHVHVTTESQVRGRRGL</sequence>
<organism evidence="2 3">
    <name type="scientific">Gossypium darwinii</name>
    <name type="common">Darwin's cotton</name>
    <name type="synonym">Gossypium barbadense var. darwinii</name>
    <dbReference type="NCBI Taxonomy" id="34276"/>
    <lineage>
        <taxon>Eukaryota</taxon>
        <taxon>Viridiplantae</taxon>
        <taxon>Streptophyta</taxon>
        <taxon>Embryophyta</taxon>
        <taxon>Tracheophyta</taxon>
        <taxon>Spermatophyta</taxon>
        <taxon>Magnoliopsida</taxon>
        <taxon>eudicotyledons</taxon>
        <taxon>Gunneridae</taxon>
        <taxon>Pentapetalae</taxon>
        <taxon>rosids</taxon>
        <taxon>malvids</taxon>
        <taxon>Malvales</taxon>
        <taxon>Malvaceae</taxon>
        <taxon>Malvoideae</taxon>
        <taxon>Gossypium</taxon>
    </lineage>
</organism>
<dbReference type="EMBL" id="CM017693">
    <property type="protein sequence ID" value="TYH12217.1"/>
    <property type="molecule type" value="Genomic_DNA"/>
</dbReference>
<keyword evidence="3" id="KW-1185">Reference proteome</keyword>
<dbReference type="Proteomes" id="UP000323506">
    <property type="component" value="Chromosome A06"/>
</dbReference>
<evidence type="ECO:0000256" key="1">
    <source>
        <dbReference type="SAM" id="MobiDB-lite"/>
    </source>
</evidence>
<proteinExistence type="predicted"/>
<evidence type="ECO:0000313" key="2">
    <source>
        <dbReference type="EMBL" id="TYH12217.1"/>
    </source>
</evidence>
<evidence type="ECO:0000313" key="3">
    <source>
        <dbReference type="Proteomes" id="UP000323506"/>
    </source>
</evidence>
<protein>
    <submittedName>
        <fullName evidence="2">Uncharacterized protein</fullName>
    </submittedName>
</protein>
<gene>
    <name evidence="2" type="ORF">ES288_A06G049300v1</name>
</gene>
<name>A0A5D2G1V0_GOSDA</name>
<reference evidence="2 3" key="1">
    <citation type="submission" date="2019-06" db="EMBL/GenBank/DDBJ databases">
        <title>WGS assembly of Gossypium darwinii.</title>
        <authorList>
            <person name="Chen Z.J."/>
            <person name="Sreedasyam A."/>
            <person name="Ando A."/>
            <person name="Song Q."/>
            <person name="De L."/>
            <person name="Hulse-Kemp A."/>
            <person name="Ding M."/>
            <person name="Ye W."/>
            <person name="Kirkbride R."/>
            <person name="Jenkins J."/>
            <person name="Plott C."/>
            <person name="Lovell J."/>
            <person name="Lin Y.-M."/>
            <person name="Vaughn R."/>
            <person name="Liu B."/>
            <person name="Li W."/>
            <person name="Simpson S."/>
            <person name="Scheffler B."/>
            <person name="Saski C."/>
            <person name="Grover C."/>
            <person name="Hu G."/>
            <person name="Conover J."/>
            <person name="Carlson J."/>
            <person name="Shu S."/>
            <person name="Boston L."/>
            <person name="Williams M."/>
            <person name="Peterson D."/>
            <person name="Mcgee K."/>
            <person name="Jones D."/>
            <person name="Wendel J."/>
            <person name="Stelly D."/>
            <person name="Grimwood J."/>
            <person name="Schmutz J."/>
        </authorList>
    </citation>
    <scope>NUCLEOTIDE SEQUENCE [LARGE SCALE GENOMIC DNA]</scope>
    <source>
        <strain evidence="2">1808015.09</strain>
    </source>
</reference>